<evidence type="ECO:0000313" key="2">
    <source>
        <dbReference type="Proteomes" id="UP000358545"/>
    </source>
</evidence>
<sequence>MPNWAEGSLKIRGTKENILNFLKNELLGSTYPIFLNDEVEYKHRPVEHEINNYGEYVFRCEDGFYINNTRRAFIYNTELIFDLYEDDDEIPQIEIEGFRQAWGVISDNYVDHSKKYDLDMKIFAFERGMEFTQEIELCKGKIVKDVAEEHEDYFWTVPFAGLGG</sequence>
<proteinExistence type="predicted"/>
<dbReference type="EMBL" id="AABAGT010000055">
    <property type="protein sequence ID" value="EAG0868859.1"/>
    <property type="molecule type" value="Genomic_DNA"/>
</dbReference>
<organism evidence="1 2">
    <name type="scientific">Listeria monocytogenes</name>
    <dbReference type="NCBI Taxonomy" id="1639"/>
    <lineage>
        <taxon>Bacteria</taxon>
        <taxon>Bacillati</taxon>
        <taxon>Bacillota</taxon>
        <taxon>Bacilli</taxon>
        <taxon>Bacillales</taxon>
        <taxon>Listeriaceae</taxon>
        <taxon>Listeria</taxon>
    </lineage>
</organism>
<protein>
    <submittedName>
        <fullName evidence="1">Uncharacterized protein</fullName>
    </submittedName>
</protein>
<dbReference type="Proteomes" id="UP000358545">
    <property type="component" value="Unassembled WGS sequence"/>
</dbReference>
<gene>
    <name evidence="1" type="ORF">A8L61_16460</name>
</gene>
<name>A0A461AIP5_LISMN</name>
<dbReference type="AlphaFoldDB" id="A0A461AIP5"/>
<reference evidence="1 2" key="1">
    <citation type="submission" date="2018-06" db="EMBL/GenBank/DDBJ databases">
        <authorList>
            <consortium name="PulseNet: The National Subtyping Network for Foodborne Disease Surveillance"/>
            <person name="Tarr C.L."/>
            <person name="Trees E."/>
            <person name="Katz L.S."/>
            <person name="Carleton-Romer H.A."/>
            <person name="Stroika S."/>
            <person name="Kucerova Z."/>
            <person name="Roache K.F."/>
            <person name="Sabol A.L."/>
            <person name="Besser J."/>
            <person name="Gerner-Smidt P."/>
        </authorList>
    </citation>
    <scope>NUCLEOTIDE SEQUENCE [LARGE SCALE GENOMIC DNA]</scope>
    <source>
        <strain evidence="1 2">PNUSAL002180</strain>
    </source>
</reference>
<comment type="caution">
    <text evidence="1">The sequence shown here is derived from an EMBL/GenBank/DDBJ whole genome shotgun (WGS) entry which is preliminary data.</text>
</comment>
<dbReference type="RefSeq" id="WP_097665284.1">
    <property type="nucleotide sequence ID" value="NZ_CP184506.1"/>
</dbReference>
<evidence type="ECO:0000313" key="1">
    <source>
        <dbReference type="EMBL" id="EAG0868859.1"/>
    </source>
</evidence>
<accession>A0A461AIP5</accession>